<keyword evidence="1" id="KW-0812">Transmembrane</keyword>
<reference evidence="2" key="1">
    <citation type="submission" date="2024-03" db="EMBL/GenBank/DDBJ databases">
        <title>Deinococcus weizhi sp. nov., isolated from human skin.</title>
        <authorList>
            <person name="Wei Z."/>
            <person name="Tian F."/>
            <person name="Yang C."/>
            <person name="Xin L.T."/>
            <person name="Wen Z.J."/>
            <person name="Lan K.C."/>
            <person name="Yu L."/>
            <person name="Zhe W."/>
            <person name="Dan F.D."/>
            <person name="Jun W."/>
            <person name="Rui Z."/>
            <person name="Yong X.J."/>
            <person name="Ting Y."/>
            <person name="Wei X."/>
            <person name="Xu Z.G."/>
            <person name="Xin Z."/>
            <person name="Dong F.G."/>
            <person name="Ni X.M."/>
            <person name="Zheng M.G."/>
            <person name="Chun Y."/>
            <person name="Qian W.X."/>
        </authorList>
    </citation>
    <scope>NUCLEOTIDE SEQUENCE</scope>
    <source>
        <strain evidence="2">VB142</strain>
    </source>
</reference>
<dbReference type="AlphaFoldDB" id="A0AAU6PZV9"/>
<feature type="transmembrane region" description="Helical" evidence="1">
    <location>
        <begin position="65"/>
        <end position="86"/>
    </location>
</feature>
<feature type="transmembrane region" description="Helical" evidence="1">
    <location>
        <begin position="133"/>
        <end position="152"/>
    </location>
</feature>
<dbReference type="RefSeq" id="WP_339094429.1">
    <property type="nucleotide sequence ID" value="NZ_CP149782.1"/>
</dbReference>
<organism evidence="2">
    <name type="scientific">Deinococcus sp. VB142</name>
    <dbReference type="NCBI Taxonomy" id="3112952"/>
    <lineage>
        <taxon>Bacteria</taxon>
        <taxon>Thermotogati</taxon>
        <taxon>Deinococcota</taxon>
        <taxon>Deinococci</taxon>
        <taxon>Deinococcales</taxon>
        <taxon>Deinococcaceae</taxon>
        <taxon>Deinococcus</taxon>
    </lineage>
</organism>
<accession>A0AAU6PZV9</accession>
<evidence type="ECO:0000313" key="2">
    <source>
        <dbReference type="EMBL" id="WYF43612.1"/>
    </source>
</evidence>
<keyword evidence="1" id="KW-0472">Membrane</keyword>
<sequence length="153" mass="17207">MTPEHWLNIATRGLQKGAAQRIQAEYLAHLEDALEAGESLESVLAEWGDPHGANKELKLAHPNMLMLWLLPASYAPSGTGLFNAFTDETVPFLALAYFLYHRLAPLQASLVLLATILMTVVRWFVLSRPGKRWVKVMGWWLLNPLSVAVWFLV</sequence>
<keyword evidence="1" id="KW-1133">Transmembrane helix</keyword>
<name>A0AAU6PZV9_9DEIO</name>
<protein>
    <submittedName>
        <fullName evidence="2">Uncharacterized protein</fullName>
    </submittedName>
</protein>
<dbReference type="EMBL" id="CP149782">
    <property type="protein sequence ID" value="WYF43612.1"/>
    <property type="molecule type" value="Genomic_DNA"/>
</dbReference>
<evidence type="ECO:0000256" key="1">
    <source>
        <dbReference type="SAM" id="Phobius"/>
    </source>
</evidence>
<proteinExistence type="predicted"/>
<gene>
    <name evidence="2" type="ORF">WDJ50_09270</name>
</gene>
<feature type="transmembrane region" description="Helical" evidence="1">
    <location>
        <begin position="106"/>
        <end position="126"/>
    </location>
</feature>